<protein>
    <submittedName>
        <fullName evidence="4">Phospholipase/carboxylesterase</fullName>
    </submittedName>
</protein>
<evidence type="ECO:0000313" key="5">
    <source>
        <dbReference type="Proteomes" id="UP000256542"/>
    </source>
</evidence>
<dbReference type="GO" id="GO:0016787">
    <property type="term" value="F:hydrolase activity"/>
    <property type="evidence" value="ECO:0007669"/>
    <property type="project" value="UniProtKB-KW"/>
</dbReference>
<keyword evidence="2" id="KW-0378">Hydrolase</keyword>
<dbReference type="PANTHER" id="PTHR10655:SF17">
    <property type="entry name" value="LYSOPHOSPHOLIPASE-LIKE PROTEIN 1"/>
    <property type="match status" value="1"/>
</dbReference>
<evidence type="ECO:0000313" key="4">
    <source>
        <dbReference type="EMBL" id="REG81441.1"/>
    </source>
</evidence>
<dbReference type="Gene3D" id="3.40.50.1820">
    <property type="entry name" value="alpha/beta hydrolase"/>
    <property type="match status" value="1"/>
</dbReference>
<comment type="similarity">
    <text evidence="1">Belongs to the AB hydrolase superfamily. AB hydrolase 2 family.</text>
</comment>
<accession>A0A3E0DJ21</accession>
<dbReference type="EMBL" id="QUNG01000014">
    <property type="protein sequence ID" value="REG81441.1"/>
    <property type="molecule type" value="Genomic_DNA"/>
</dbReference>
<name>A0A3E0DJ21_9GAMM</name>
<reference evidence="4 5" key="1">
    <citation type="submission" date="2018-08" db="EMBL/GenBank/DDBJ databases">
        <title>Genomic Encyclopedia of Type Strains, Phase III (KMG-III): the genomes of soil and plant-associated and newly described type strains.</title>
        <authorList>
            <person name="Whitman W."/>
        </authorList>
    </citation>
    <scope>NUCLEOTIDE SEQUENCE [LARGE SCALE GENOMIC DNA]</scope>
    <source>
        <strain evidence="4 5">CECT 7375</strain>
    </source>
</reference>
<dbReference type="InterPro" id="IPR050565">
    <property type="entry name" value="LYPA1-2/EST-like"/>
</dbReference>
<dbReference type="InterPro" id="IPR029058">
    <property type="entry name" value="AB_hydrolase_fold"/>
</dbReference>
<evidence type="ECO:0000259" key="3">
    <source>
        <dbReference type="Pfam" id="PF02230"/>
    </source>
</evidence>
<dbReference type="Proteomes" id="UP000256542">
    <property type="component" value="Unassembled WGS sequence"/>
</dbReference>
<sequence>MTDLLPSVLLETAENPDAAIIWLHGLGSDGHDFESIVPALGVQPDQKWRFVFPHAPQRPVTVNGGMMMRAWYDIYEMTLERKVDMANIEESCQQIEALVQAQIASGIDASRIVLAGFSQGGVIAYQLALTSQHSFAGVMALSTYLANKSDLPAAEDCNNGATPFLIHHGSQDPVVSPSLAIDAKNALNERGFEVEYATYDMPHSVCPEQVSDISAWLHARLS</sequence>
<comment type="caution">
    <text evidence="4">The sequence shown here is derived from an EMBL/GenBank/DDBJ whole genome shotgun (WGS) entry which is preliminary data.</text>
</comment>
<evidence type="ECO:0000256" key="1">
    <source>
        <dbReference type="ARBA" id="ARBA00006499"/>
    </source>
</evidence>
<dbReference type="PANTHER" id="PTHR10655">
    <property type="entry name" value="LYSOPHOSPHOLIPASE-RELATED"/>
    <property type="match status" value="1"/>
</dbReference>
<dbReference type="Pfam" id="PF02230">
    <property type="entry name" value="Abhydrolase_2"/>
    <property type="match status" value="1"/>
</dbReference>
<feature type="domain" description="Phospholipase/carboxylesterase/thioesterase" evidence="3">
    <location>
        <begin position="11"/>
        <end position="218"/>
    </location>
</feature>
<gene>
    <name evidence="4" type="ORF">DFP81_11428</name>
</gene>
<evidence type="ECO:0000256" key="2">
    <source>
        <dbReference type="ARBA" id="ARBA00022801"/>
    </source>
</evidence>
<dbReference type="InterPro" id="IPR003140">
    <property type="entry name" value="PLipase/COase/thioEstase"/>
</dbReference>
<dbReference type="OrthoDB" id="9801763at2"/>
<dbReference type="AlphaFoldDB" id="A0A3E0DJ21"/>
<organism evidence="4 5">
    <name type="scientific">Marinomonas pollencensis</name>
    <dbReference type="NCBI Taxonomy" id="491954"/>
    <lineage>
        <taxon>Bacteria</taxon>
        <taxon>Pseudomonadati</taxon>
        <taxon>Pseudomonadota</taxon>
        <taxon>Gammaproteobacteria</taxon>
        <taxon>Oceanospirillales</taxon>
        <taxon>Oceanospirillaceae</taxon>
        <taxon>Marinomonas</taxon>
    </lineage>
</organism>
<dbReference type="RefSeq" id="WP_115898808.1">
    <property type="nucleotide sequence ID" value="NZ_QUNG01000014.1"/>
</dbReference>
<dbReference type="SUPFAM" id="SSF53474">
    <property type="entry name" value="alpha/beta-Hydrolases"/>
    <property type="match status" value="1"/>
</dbReference>
<proteinExistence type="inferred from homology"/>
<keyword evidence="5" id="KW-1185">Reference proteome</keyword>